<comment type="caution">
    <text evidence="1">The sequence shown here is derived from an EMBL/GenBank/DDBJ whole genome shotgun (WGS) entry which is preliminary data.</text>
</comment>
<protein>
    <submittedName>
        <fullName evidence="1">Uncharacterized protein</fullName>
    </submittedName>
</protein>
<name>A0ACB9LI16_9MYRT</name>
<keyword evidence="2" id="KW-1185">Reference proteome</keyword>
<gene>
    <name evidence="1" type="ORF">MLD38_035840</name>
</gene>
<accession>A0ACB9LI16</accession>
<reference evidence="2" key="1">
    <citation type="journal article" date="2023" name="Front. Plant Sci.">
        <title>Chromosomal-level genome assembly of Melastoma candidum provides insights into trichome evolution.</title>
        <authorList>
            <person name="Zhong Y."/>
            <person name="Wu W."/>
            <person name="Sun C."/>
            <person name="Zou P."/>
            <person name="Liu Y."/>
            <person name="Dai S."/>
            <person name="Zhou R."/>
        </authorList>
    </citation>
    <scope>NUCLEOTIDE SEQUENCE [LARGE SCALE GENOMIC DNA]</scope>
</reference>
<dbReference type="Proteomes" id="UP001057402">
    <property type="component" value="Chromosome 11"/>
</dbReference>
<dbReference type="EMBL" id="CM042890">
    <property type="protein sequence ID" value="KAI4310896.1"/>
    <property type="molecule type" value="Genomic_DNA"/>
</dbReference>
<sequence length="102" mass="11363">MEIEALDSPHSPYFVNATDFHVSALVSPELGDGNYASWRRSFELALSIKNKVSFVDGTIVKPAADNPLFSAWRRCDNLVKSWIQRSLKVASLRLSDASFCSL</sequence>
<evidence type="ECO:0000313" key="2">
    <source>
        <dbReference type="Proteomes" id="UP001057402"/>
    </source>
</evidence>
<organism evidence="1 2">
    <name type="scientific">Melastoma candidum</name>
    <dbReference type="NCBI Taxonomy" id="119954"/>
    <lineage>
        <taxon>Eukaryota</taxon>
        <taxon>Viridiplantae</taxon>
        <taxon>Streptophyta</taxon>
        <taxon>Embryophyta</taxon>
        <taxon>Tracheophyta</taxon>
        <taxon>Spermatophyta</taxon>
        <taxon>Magnoliopsida</taxon>
        <taxon>eudicotyledons</taxon>
        <taxon>Gunneridae</taxon>
        <taxon>Pentapetalae</taxon>
        <taxon>rosids</taxon>
        <taxon>malvids</taxon>
        <taxon>Myrtales</taxon>
        <taxon>Melastomataceae</taxon>
        <taxon>Melastomatoideae</taxon>
        <taxon>Melastomateae</taxon>
        <taxon>Melastoma</taxon>
    </lineage>
</organism>
<evidence type="ECO:0000313" key="1">
    <source>
        <dbReference type="EMBL" id="KAI4310896.1"/>
    </source>
</evidence>
<proteinExistence type="predicted"/>